<accession>A0A1H2AG61</accession>
<keyword evidence="2" id="KW-1185">Reference proteome</keyword>
<gene>
    <name evidence="1" type="ORF">SAMN05444158_6141</name>
</gene>
<organism evidence="1 2">
    <name type="scientific">Bradyrhizobium canariense</name>
    <dbReference type="NCBI Taxonomy" id="255045"/>
    <lineage>
        <taxon>Bacteria</taxon>
        <taxon>Pseudomonadati</taxon>
        <taxon>Pseudomonadota</taxon>
        <taxon>Alphaproteobacteria</taxon>
        <taxon>Hyphomicrobiales</taxon>
        <taxon>Nitrobacteraceae</taxon>
        <taxon>Bradyrhizobium</taxon>
    </lineage>
</organism>
<proteinExistence type="predicted"/>
<protein>
    <submittedName>
        <fullName evidence="1">Uncharacterized protein</fullName>
    </submittedName>
</protein>
<evidence type="ECO:0000313" key="1">
    <source>
        <dbReference type="EMBL" id="SDT45005.1"/>
    </source>
</evidence>
<dbReference type="EMBL" id="LT629750">
    <property type="protein sequence ID" value="SDT45005.1"/>
    <property type="molecule type" value="Genomic_DNA"/>
</dbReference>
<reference evidence="2" key="1">
    <citation type="submission" date="2016-10" db="EMBL/GenBank/DDBJ databases">
        <authorList>
            <person name="Varghese N."/>
            <person name="Submissions S."/>
        </authorList>
    </citation>
    <scope>NUCLEOTIDE SEQUENCE [LARGE SCALE GENOMIC DNA]</scope>
    <source>
        <strain evidence="2">GAS369</strain>
    </source>
</reference>
<sequence>MPGHDGCGLGWLQKPPVGQITVQPRFEKYSTFVHNQITPIAAPSRSPEGRLAIVTNAGRDAVDARGAVDERRLCVDGEVVWS</sequence>
<evidence type="ECO:0000313" key="2">
    <source>
        <dbReference type="Proteomes" id="UP000243904"/>
    </source>
</evidence>
<dbReference type="AlphaFoldDB" id="A0A1H2AG61"/>
<dbReference type="Proteomes" id="UP000243904">
    <property type="component" value="Chromosome I"/>
</dbReference>
<name>A0A1H2AG61_9BRAD</name>